<evidence type="ECO:0000256" key="6">
    <source>
        <dbReference type="ARBA" id="ARBA00022786"/>
    </source>
</evidence>
<evidence type="ECO:0000256" key="9">
    <source>
        <dbReference type="SAM" id="MobiDB-lite"/>
    </source>
</evidence>
<dbReference type="KEGG" id="tpal:117654407"/>
<comment type="similarity">
    <text evidence="1">Belongs to the CHFR family.</text>
</comment>
<dbReference type="GO" id="GO:0042393">
    <property type="term" value="F:histone binding"/>
    <property type="evidence" value="ECO:0007669"/>
    <property type="project" value="TreeGrafter"/>
</dbReference>
<feature type="region of interest" description="Disordered" evidence="9">
    <location>
        <begin position="726"/>
        <end position="798"/>
    </location>
</feature>
<evidence type="ECO:0000313" key="13">
    <source>
        <dbReference type="RefSeq" id="XP_034256911.1"/>
    </source>
</evidence>
<dbReference type="Gene3D" id="3.30.40.10">
    <property type="entry name" value="Zinc/RING finger domain, C3HC4 (zinc finger)"/>
    <property type="match status" value="1"/>
</dbReference>
<dbReference type="OrthoDB" id="5330228at2759"/>
<evidence type="ECO:0000256" key="4">
    <source>
        <dbReference type="ARBA" id="ARBA00022723"/>
    </source>
</evidence>
<dbReference type="InParanoid" id="A0A6P9AMV1"/>
<evidence type="ECO:0000256" key="8">
    <source>
        <dbReference type="PROSITE-ProRule" id="PRU00175"/>
    </source>
</evidence>
<feature type="region of interest" description="Disordered" evidence="9">
    <location>
        <begin position="403"/>
        <end position="435"/>
    </location>
</feature>
<gene>
    <name evidence="13" type="primary">LOC117654407</name>
</gene>
<proteinExistence type="inferred from homology"/>
<dbReference type="InterPro" id="IPR008984">
    <property type="entry name" value="SMAD_FHA_dom_sf"/>
</dbReference>
<dbReference type="CDD" id="cd16535">
    <property type="entry name" value="RING-HC_RNF8"/>
    <property type="match status" value="1"/>
</dbReference>
<dbReference type="Pfam" id="PF00498">
    <property type="entry name" value="FHA"/>
    <property type="match status" value="1"/>
</dbReference>
<protein>
    <recommendedName>
        <fullName evidence="2">E3 ubiquitin-protein ligase CHFR</fullName>
    </recommendedName>
</protein>
<dbReference type="GO" id="GO:0005829">
    <property type="term" value="C:cytosol"/>
    <property type="evidence" value="ECO:0007669"/>
    <property type="project" value="TreeGrafter"/>
</dbReference>
<feature type="domain" description="FHA" evidence="10">
    <location>
        <begin position="24"/>
        <end position="71"/>
    </location>
</feature>
<keyword evidence="12" id="KW-1185">Reference proteome</keyword>
<dbReference type="PROSITE" id="PS00518">
    <property type="entry name" value="ZF_RING_1"/>
    <property type="match status" value="1"/>
</dbReference>
<dbReference type="GO" id="GO:0006302">
    <property type="term" value="P:double-strand break repair"/>
    <property type="evidence" value="ECO:0007669"/>
    <property type="project" value="TreeGrafter"/>
</dbReference>
<dbReference type="PANTHER" id="PTHR15067">
    <property type="entry name" value="E3 UBIQUITIN-PROTEIN LIGASE RNF8"/>
    <property type="match status" value="1"/>
</dbReference>
<dbReference type="InterPro" id="IPR000253">
    <property type="entry name" value="FHA_dom"/>
</dbReference>
<evidence type="ECO:0000259" key="11">
    <source>
        <dbReference type="PROSITE" id="PS50089"/>
    </source>
</evidence>
<dbReference type="Pfam" id="PF13923">
    <property type="entry name" value="zf-C3HC4_2"/>
    <property type="match status" value="1"/>
</dbReference>
<dbReference type="Proteomes" id="UP000515158">
    <property type="component" value="Unplaced"/>
</dbReference>
<evidence type="ECO:0000256" key="7">
    <source>
        <dbReference type="ARBA" id="ARBA00022833"/>
    </source>
</evidence>
<keyword evidence="3" id="KW-0808">Transferase</keyword>
<organism evidence="13">
    <name type="scientific">Thrips palmi</name>
    <name type="common">Melon thrips</name>
    <dbReference type="NCBI Taxonomy" id="161013"/>
    <lineage>
        <taxon>Eukaryota</taxon>
        <taxon>Metazoa</taxon>
        <taxon>Ecdysozoa</taxon>
        <taxon>Arthropoda</taxon>
        <taxon>Hexapoda</taxon>
        <taxon>Insecta</taxon>
        <taxon>Pterygota</taxon>
        <taxon>Neoptera</taxon>
        <taxon>Paraneoptera</taxon>
        <taxon>Thysanoptera</taxon>
        <taxon>Terebrantia</taxon>
        <taxon>Thripoidea</taxon>
        <taxon>Thripidae</taxon>
        <taxon>Thrips</taxon>
    </lineage>
</organism>
<evidence type="ECO:0000256" key="1">
    <source>
        <dbReference type="ARBA" id="ARBA00005797"/>
    </source>
</evidence>
<dbReference type="SUPFAM" id="SSF49879">
    <property type="entry name" value="SMAD/FHA domain"/>
    <property type="match status" value="1"/>
</dbReference>
<reference evidence="13" key="1">
    <citation type="submission" date="2025-08" db="UniProtKB">
        <authorList>
            <consortium name="RefSeq"/>
        </authorList>
    </citation>
    <scope>IDENTIFICATION</scope>
    <source>
        <tissue evidence="13">Total insect</tissue>
    </source>
</reference>
<feature type="compositionally biased region" description="Pro residues" evidence="9">
    <location>
        <begin position="735"/>
        <end position="748"/>
    </location>
</feature>
<feature type="region of interest" description="Disordered" evidence="9">
    <location>
        <begin position="843"/>
        <end position="878"/>
    </location>
</feature>
<name>A0A6P9AMV1_THRPL</name>
<evidence type="ECO:0000259" key="10">
    <source>
        <dbReference type="PROSITE" id="PS50006"/>
    </source>
</evidence>
<dbReference type="GeneID" id="117654407"/>
<sequence>MDLPAVLYPFNPAEPSVRIDQKEFLIGRAKHASYDIVDLGISRNHCILRHNGTWSICDKSSAGTWLNGKRLKINNEVGLNDGDHLQLSEGSKYSYIFCSSIQHCPNSCQKRASNTRSGLDAEMAQRRRFFDYQASLQKDGLAKSILEKQQNRQKLEHQQKLLHDSYKEQLEVLVARNLQLQEDLVKKGSSSGSNLLEEKEQLQKRLTVEKQNLEELHLKETSDLAKKIAAFEAAESELRSQNKELHDQLERDKQQFEIRLEEERKALGAKFAEQLAEQRRLAAEKSEVEEALRLRIQDLEKVAANREEKEQQQRLVDQEKEEDRLSKEKIEFEKRLQELQRALEEKERQEKEKEKAFLERDLLLKAQEEERERERKEREEKMEAEFLAKKLELENLERQRQQELNKHKEEVTKELKDREAELQRKAEEHQRELEAQKLSEQERLKKEMEVMEIKLRLELESEVSKLQEEKALIETQIRGELSKKEGENAEILVKLRSELDQVKKDLDSTSSRRTLLEKELEEASRAKEAASKNEQQAKQDVIENFGELVESELQCSICNELFVMATTLNCNHTFCQECIASWVKKNKTCPICRAPYTQQSRSLVLDNFIDRMVENLSDDLKKRRREIVEERKVLAHVEDLEANPNKKRKTANVPVTVPFQIVNGNNSRILVPVTLANVPPGATVIRLPAGTRNVNLPPGLRPSTSQPMQATAQAAAMQALQGMPAMPAPFYLQPGQPPLPPQRPPSAPPSSSAPNRTAQIRQMRQARPVQPRPQAAAPGATGMATGIRTRGGAAARPAAAHSYTVPFAGPGQPLGHHPYTVPGHPPGRAAPPLILRNQSAPVVRHSAPAPVQAVQQAVQRGQRPGTPAYAYQNRHPRP</sequence>
<dbReference type="GO" id="GO:0006511">
    <property type="term" value="P:ubiquitin-dependent protein catabolic process"/>
    <property type="evidence" value="ECO:0007669"/>
    <property type="project" value="TreeGrafter"/>
</dbReference>
<dbReference type="GO" id="GO:0005634">
    <property type="term" value="C:nucleus"/>
    <property type="evidence" value="ECO:0007669"/>
    <property type="project" value="TreeGrafter"/>
</dbReference>
<dbReference type="GO" id="GO:0070936">
    <property type="term" value="P:protein K48-linked ubiquitination"/>
    <property type="evidence" value="ECO:0007669"/>
    <property type="project" value="TreeGrafter"/>
</dbReference>
<dbReference type="SUPFAM" id="SSF57850">
    <property type="entry name" value="RING/U-box"/>
    <property type="match status" value="1"/>
</dbReference>
<dbReference type="InterPro" id="IPR001841">
    <property type="entry name" value="Znf_RING"/>
</dbReference>
<dbReference type="PROSITE" id="PS50089">
    <property type="entry name" value="ZF_RING_2"/>
    <property type="match status" value="1"/>
</dbReference>
<evidence type="ECO:0000256" key="5">
    <source>
        <dbReference type="ARBA" id="ARBA00022771"/>
    </source>
</evidence>
<dbReference type="GO" id="GO:0008270">
    <property type="term" value="F:zinc ion binding"/>
    <property type="evidence" value="ECO:0007669"/>
    <property type="project" value="UniProtKB-KW"/>
</dbReference>
<keyword evidence="7" id="KW-0862">Zinc</keyword>
<feature type="compositionally biased region" description="Low complexity" evidence="9">
    <location>
        <begin position="761"/>
        <end position="798"/>
    </location>
</feature>
<evidence type="ECO:0000313" key="12">
    <source>
        <dbReference type="Proteomes" id="UP000515158"/>
    </source>
</evidence>
<dbReference type="InterPro" id="IPR013083">
    <property type="entry name" value="Znf_RING/FYVE/PHD"/>
</dbReference>
<accession>A0A6P9AMV1</accession>
<dbReference type="Gene3D" id="2.60.200.20">
    <property type="match status" value="1"/>
</dbReference>
<dbReference type="AlphaFoldDB" id="A0A6P9AMV1"/>
<dbReference type="SMART" id="SM00240">
    <property type="entry name" value="FHA"/>
    <property type="match status" value="1"/>
</dbReference>
<dbReference type="PANTHER" id="PTHR15067:SF4">
    <property type="entry name" value="E3 UBIQUITIN-PROTEIN LIGASE RNF8"/>
    <property type="match status" value="1"/>
</dbReference>
<dbReference type="SMART" id="SM00184">
    <property type="entry name" value="RING"/>
    <property type="match status" value="1"/>
</dbReference>
<feature type="compositionally biased region" description="Low complexity" evidence="9">
    <location>
        <begin position="847"/>
        <end position="865"/>
    </location>
</feature>
<dbReference type="PROSITE" id="PS50006">
    <property type="entry name" value="FHA_DOMAIN"/>
    <property type="match status" value="1"/>
</dbReference>
<feature type="domain" description="RING-type" evidence="11">
    <location>
        <begin position="555"/>
        <end position="593"/>
    </location>
</feature>
<evidence type="ECO:0000256" key="2">
    <source>
        <dbReference type="ARBA" id="ARBA00017908"/>
    </source>
</evidence>
<evidence type="ECO:0000256" key="3">
    <source>
        <dbReference type="ARBA" id="ARBA00022679"/>
    </source>
</evidence>
<keyword evidence="6" id="KW-0833">Ubl conjugation pathway</keyword>
<dbReference type="GO" id="GO:0035861">
    <property type="term" value="C:site of double-strand break"/>
    <property type="evidence" value="ECO:0007669"/>
    <property type="project" value="TreeGrafter"/>
</dbReference>
<keyword evidence="5 8" id="KW-0863">Zinc-finger</keyword>
<dbReference type="InterPro" id="IPR017907">
    <property type="entry name" value="Znf_RING_CS"/>
</dbReference>
<dbReference type="GO" id="GO:0000151">
    <property type="term" value="C:ubiquitin ligase complex"/>
    <property type="evidence" value="ECO:0007669"/>
    <property type="project" value="TreeGrafter"/>
</dbReference>
<dbReference type="GO" id="GO:0061630">
    <property type="term" value="F:ubiquitin protein ligase activity"/>
    <property type="evidence" value="ECO:0007669"/>
    <property type="project" value="TreeGrafter"/>
</dbReference>
<dbReference type="RefSeq" id="XP_034256911.1">
    <property type="nucleotide sequence ID" value="XM_034401020.1"/>
</dbReference>
<keyword evidence="4" id="KW-0479">Metal-binding</keyword>